<reference evidence="2" key="1">
    <citation type="submission" date="2023-08" db="EMBL/GenBank/DDBJ databases">
        <title>A de novo genome assembly of Solanum verrucosum Schlechtendal, a Mexican diploid species geographically isolated from the other diploid A-genome species in potato relatives.</title>
        <authorList>
            <person name="Hosaka K."/>
        </authorList>
    </citation>
    <scope>NUCLEOTIDE SEQUENCE</scope>
    <source>
        <tissue evidence="2">Young leaves</tissue>
    </source>
</reference>
<evidence type="ECO:0000256" key="1">
    <source>
        <dbReference type="SAM" id="MobiDB-lite"/>
    </source>
</evidence>
<evidence type="ECO:0000313" key="2">
    <source>
        <dbReference type="EMBL" id="WMV46669.1"/>
    </source>
</evidence>
<dbReference type="EMBL" id="CP133620">
    <property type="protein sequence ID" value="WMV46669.1"/>
    <property type="molecule type" value="Genomic_DNA"/>
</dbReference>
<evidence type="ECO:0000313" key="3">
    <source>
        <dbReference type="Proteomes" id="UP001234989"/>
    </source>
</evidence>
<gene>
    <name evidence="2" type="ORF">MTR67_040054</name>
</gene>
<accession>A0AAF0ZRS4</accession>
<dbReference type="AlphaFoldDB" id="A0AAF0ZRS4"/>
<keyword evidence="3" id="KW-1185">Reference proteome</keyword>
<name>A0AAF0ZRS4_SOLVR</name>
<feature type="region of interest" description="Disordered" evidence="1">
    <location>
        <begin position="1"/>
        <end position="21"/>
    </location>
</feature>
<protein>
    <submittedName>
        <fullName evidence="2">Uncharacterized protein</fullName>
    </submittedName>
</protein>
<organism evidence="2 3">
    <name type="scientific">Solanum verrucosum</name>
    <dbReference type="NCBI Taxonomy" id="315347"/>
    <lineage>
        <taxon>Eukaryota</taxon>
        <taxon>Viridiplantae</taxon>
        <taxon>Streptophyta</taxon>
        <taxon>Embryophyta</taxon>
        <taxon>Tracheophyta</taxon>
        <taxon>Spermatophyta</taxon>
        <taxon>Magnoliopsida</taxon>
        <taxon>eudicotyledons</taxon>
        <taxon>Gunneridae</taxon>
        <taxon>Pentapetalae</taxon>
        <taxon>asterids</taxon>
        <taxon>lamiids</taxon>
        <taxon>Solanales</taxon>
        <taxon>Solanaceae</taxon>
        <taxon>Solanoideae</taxon>
        <taxon>Solaneae</taxon>
        <taxon>Solanum</taxon>
    </lineage>
</organism>
<sequence>MCGWRKGPNELLTTIHHPHRG</sequence>
<proteinExistence type="predicted"/>
<dbReference type="Proteomes" id="UP001234989">
    <property type="component" value="Chromosome 9"/>
</dbReference>